<dbReference type="EMBL" id="KN832973">
    <property type="protein sequence ID" value="KIM90467.1"/>
    <property type="molecule type" value="Genomic_DNA"/>
</dbReference>
<name>A0A0C3CLC6_PILCF</name>
<gene>
    <name evidence="4" type="ORF">PILCRDRAFT_812222</name>
</gene>
<dbReference type="Gene3D" id="3.40.50.1820">
    <property type="entry name" value="alpha/beta hydrolase"/>
    <property type="match status" value="1"/>
</dbReference>
<feature type="transmembrane region" description="Helical" evidence="2">
    <location>
        <begin position="284"/>
        <end position="307"/>
    </location>
</feature>
<organism evidence="4 5">
    <name type="scientific">Piloderma croceum (strain F 1598)</name>
    <dbReference type="NCBI Taxonomy" id="765440"/>
    <lineage>
        <taxon>Eukaryota</taxon>
        <taxon>Fungi</taxon>
        <taxon>Dikarya</taxon>
        <taxon>Basidiomycota</taxon>
        <taxon>Agaricomycotina</taxon>
        <taxon>Agaricomycetes</taxon>
        <taxon>Agaricomycetidae</taxon>
        <taxon>Atheliales</taxon>
        <taxon>Atheliaceae</taxon>
        <taxon>Piloderma</taxon>
    </lineage>
</organism>
<evidence type="ECO:0000313" key="4">
    <source>
        <dbReference type="EMBL" id="KIM90467.1"/>
    </source>
</evidence>
<sequence>MSSVHLHVLHHGMWGNSAHLAEAARHLRERFPKPTEDTESEDPEVDILVCQSNHGEGTYDGIDWGAERAVEEIDEKIRTIEESGRKVTRFSITGYSLGGLVARYIVGILHHREFFSAIAPVNFTTIATPHIGLLKYSTWYSKLSNVLGPRLLARTGSQFYAKDNYADTGRPLVDIMSDPDRLFYKALASFSRIAIYANGINDRTVPYVTAAFEPYDPFVANDDKNLNLEFEKGYEPLLKTFSINDNAGEVEEHRPKQTFSAWWESKIPVPLLGPFREWRFPMNIVVMALLPVLVPVFLLLVPTRFMLSSRSSRARVKLLEGDQESMARRLVTIWATLEKNAEDIVEDILEESILPATSRSANDGDQVGNEAGSTPTLTDKLALTSALTSSSSPANAKSQPLLTPIQLRIITNLNTLPNLTKHVAFINSVRNSHSIIICRNAATMPAHRRGEGILRAWADGMRV</sequence>
<dbReference type="PANTHER" id="PTHR12482">
    <property type="entry name" value="LIPASE ROG1-RELATED-RELATED"/>
    <property type="match status" value="1"/>
</dbReference>
<protein>
    <recommendedName>
        <fullName evidence="3">DUF676 domain-containing protein</fullName>
    </recommendedName>
</protein>
<dbReference type="InterPro" id="IPR007751">
    <property type="entry name" value="DUF676_lipase-like"/>
</dbReference>
<keyword evidence="2" id="KW-1133">Transmembrane helix</keyword>
<dbReference type="OrthoDB" id="273452at2759"/>
<reference evidence="4 5" key="1">
    <citation type="submission" date="2014-04" db="EMBL/GenBank/DDBJ databases">
        <authorList>
            <consortium name="DOE Joint Genome Institute"/>
            <person name="Kuo A."/>
            <person name="Tarkka M."/>
            <person name="Buscot F."/>
            <person name="Kohler A."/>
            <person name="Nagy L.G."/>
            <person name="Floudas D."/>
            <person name="Copeland A."/>
            <person name="Barry K.W."/>
            <person name="Cichocki N."/>
            <person name="Veneault-Fourrey C."/>
            <person name="LaButti K."/>
            <person name="Lindquist E.A."/>
            <person name="Lipzen A."/>
            <person name="Lundell T."/>
            <person name="Morin E."/>
            <person name="Murat C."/>
            <person name="Sun H."/>
            <person name="Tunlid A."/>
            <person name="Henrissat B."/>
            <person name="Grigoriev I.V."/>
            <person name="Hibbett D.S."/>
            <person name="Martin F."/>
            <person name="Nordberg H.P."/>
            <person name="Cantor M.N."/>
            <person name="Hua S.X."/>
        </authorList>
    </citation>
    <scope>NUCLEOTIDE SEQUENCE [LARGE SCALE GENOMIC DNA]</scope>
    <source>
        <strain evidence="4 5">F 1598</strain>
    </source>
</reference>
<keyword evidence="2" id="KW-0472">Membrane</keyword>
<comment type="similarity">
    <text evidence="1">Belongs to the putative lipase ROG1 family.</text>
</comment>
<evidence type="ECO:0000313" key="5">
    <source>
        <dbReference type="Proteomes" id="UP000054166"/>
    </source>
</evidence>
<dbReference type="InterPro" id="IPR044294">
    <property type="entry name" value="Lipase-like"/>
</dbReference>
<proteinExistence type="inferred from homology"/>
<evidence type="ECO:0000256" key="2">
    <source>
        <dbReference type="SAM" id="Phobius"/>
    </source>
</evidence>
<dbReference type="InParanoid" id="A0A0C3CLC6"/>
<dbReference type="HOGENOM" id="CLU_027968_0_0_1"/>
<accession>A0A0C3CLC6</accession>
<keyword evidence="2" id="KW-0812">Transmembrane</keyword>
<evidence type="ECO:0000259" key="3">
    <source>
        <dbReference type="Pfam" id="PF05057"/>
    </source>
</evidence>
<dbReference type="Pfam" id="PF05057">
    <property type="entry name" value="DUF676"/>
    <property type="match status" value="1"/>
</dbReference>
<dbReference type="STRING" id="765440.A0A0C3CLC6"/>
<dbReference type="InterPro" id="IPR029058">
    <property type="entry name" value="AB_hydrolase_fold"/>
</dbReference>
<dbReference type="SUPFAM" id="SSF53474">
    <property type="entry name" value="alpha/beta-Hydrolases"/>
    <property type="match status" value="1"/>
</dbReference>
<feature type="domain" description="DUF676" evidence="3">
    <location>
        <begin position="3"/>
        <end position="209"/>
    </location>
</feature>
<dbReference type="Proteomes" id="UP000054166">
    <property type="component" value="Unassembled WGS sequence"/>
</dbReference>
<reference evidence="5" key="2">
    <citation type="submission" date="2015-01" db="EMBL/GenBank/DDBJ databases">
        <title>Evolutionary Origins and Diversification of the Mycorrhizal Mutualists.</title>
        <authorList>
            <consortium name="DOE Joint Genome Institute"/>
            <consortium name="Mycorrhizal Genomics Consortium"/>
            <person name="Kohler A."/>
            <person name="Kuo A."/>
            <person name="Nagy L.G."/>
            <person name="Floudas D."/>
            <person name="Copeland A."/>
            <person name="Barry K.W."/>
            <person name="Cichocki N."/>
            <person name="Veneault-Fourrey C."/>
            <person name="LaButti K."/>
            <person name="Lindquist E.A."/>
            <person name="Lipzen A."/>
            <person name="Lundell T."/>
            <person name="Morin E."/>
            <person name="Murat C."/>
            <person name="Riley R."/>
            <person name="Ohm R."/>
            <person name="Sun H."/>
            <person name="Tunlid A."/>
            <person name="Henrissat B."/>
            <person name="Grigoriev I.V."/>
            <person name="Hibbett D.S."/>
            <person name="Martin F."/>
        </authorList>
    </citation>
    <scope>NUCLEOTIDE SEQUENCE [LARGE SCALE GENOMIC DNA]</scope>
    <source>
        <strain evidence="5">F 1598</strain>
    </source>
</reference>
<dbReference type="PANTHER" id="PTHR12482:SF62">
    <property type="entry name" value="LIPASE ROG1-RELATED"/>
    <property type="match status" value="1"/>
</dbReference>
<dbReference type="AlphaFoldDB" id="A0A0C3CLC6"/>
<evidence type="ECO:0000256" key="1">
    <source>
        <dbReference type="ARBA" id="ARBA00007920"/>
    </source>
</evidence>
<keyword evidence="5" id="KW-1185">Reference proteome</keyword>